<dbReference type="RefSeq" id="WP_375519265.1">
    <property type="nucleotide sequence ID" value="NZ_JBHIRY010000004.1"/>
</dbReference>
<sequence>MSELMEFHCVLSINEANTPKIQEILINIFGNPSPGNERLQNYEVFSLEENEQFKGFKLKCTENELKTVKEQLSKLGINNLDSYFSHIRKHFHPNCTLNKVEHEGVAYKNKLDWEVKYTEGPLTEKLGNPDEDGEYFIFSLKKSERVDGNELEYINKKFKEWVENSIKHK</sequence>
<evidence type="ECO:0000313" key="2">
    <source>
        <dbReference type="Proteomes" id="UP001580430"/>
    </source>
</evidence>
<protein>
    <submittedName>
        <fullName evidence="1">Uncharacterized protein</fullName>
    </submittedName>
</protein>
<organism evidence="1 2">
    <name type="scientific">Paenibacillus medicaginis</name>
    <dbReference type="NCBI Taxonomy" id="1470560"/>
    <lineage>
        <taxon>Bacteria</taxon>
        <taxon>Bacillati</taxon>
        <taxon>Bacillota</taxon>
        <taxon>Bacilli</taxon>
        <taxon>Bacillales</taxon>
        <taxon>Paenibacillaceae</taxon>
        <taxon>Paenibacillus</taxon>
    </lineage>
</organism>
<dbReference type="EMBL" id="JBHIRY010000004">
    <property type="protein sequence ID" value="MFB5760101.1"/>
    <property type="molecule type" value="Genomic_DNA"/>
</dbReference>
<reference evidence="1 2" key="1">
    <citation type="submission" date="2024-09" db="EMBL/GenBank/DDBJ databases">
        <title>Paenibacillus zeirhizospherea sp. nov., isolated from surface of the maize (Zea mays) roots in a horticulture field, Hungary.</title>
        <authorList>
            <person name="Marton D."/>
            <person name="Farkas M."/>
            <person name="Bedics A."/>
            <person name="Toth E."/>
            <person name="Tancsics A."/>
            <person name="Boka K."/>
            <person name="Marati G."/>
            <person name="Kriszt B."/>
            <person name="Cserhati M."/>
        </authorList>
    </citation>
    <scope>NUCLEOTIDE SEQUENCE [LARGE SCALE GENOMIC DNA]</scope>
    <source>
        <strain evidence="1 2">JCM 18446</strain>
    </source>
</reference>
<keyword evidence="2" id="KW-1185">Reference proteome</keyword>
<dbReference type="Proteomes" id="UP001580430">
    <property type="component" value="Unassembled WGS sequence"/>
</dbReference>
<comment type="caution">
    <text evidence="1">The sequence shown here is derived from an EMBL/GenBank/DDBJ whole genome shotgun (WGS) entry which is preliminary data.</text>
</comment>
<evidence type="ECO:0000313" key="1">
    <source>
        <dbReference type="EMBL" id="MFB5760101.1"/>
    </source>
</evidence>
<gene>
    <name evidence="1" type="ORF">ACE5LO_06810</name>
</gene>
<proteinExistence type="predicted"/>
<accession>A0ABV5BXU2</accession>
<name>A0ABV5BXU2_9BACL</name>